<dbReference type="CDD" id="cd07346">
    <property type="entry name" value="ABC_6TM_exporters"/>
    <property type="match status" value="1"/>
</dbReference>
<dbReference type="SUPFAM" id="SSF90123">
    <property type="entry name" value="ABC transporter transmembrane region"/>
    <property type="match status" value="1"/>
</dbReference>
<evidence type="ECO:0008006" key="11">
    <source>
        <dbReference type="Google" id="ProtNLM"/>
    </source>
</evidence>
<evidence type="ECO:0000256" key="1">
    <source>
        <dbReference type="ARBA" id="ARBA00004141"/>
    </source>
</evidence>
<feature type="domain" description="ABC transmembrane type-1" evidence="9">
    <location>
        <begin position="19"/>
        <end position="294"/>
    </location>
</feature>
<dbReference type="InterPro" id="IPR039421">
    <property type="entry name" value="Type_1_exporter"/>
</dbReference>
<feature type="transmembrane region" description="Helical" evidence="7">
    <location>
        <begin position="157"/>
        <end position="178"/>
    </location>
</feature>
<protein>
    <recommendedName>
        <fullName evidence="11">ABC transporter domain-containing protein</fullName>
    </recommendedName>
</protein>
<dbReference type="GO" id="GO:0140359">
    <property type="term" value="F:ABC-type transporter activity"/>
    <property type="evidence" value="ECO:0007669"/>
    <property type="project" value="InterPro"/>
</dbReference>
<dbReference type="PANTHER" id="PTHR24221">
    <property type="entry name" value="ATP-BINDING CASSETTE SUB-FAMILY B"/>
    <property type="match status" value="1"/>
</dbReference>
<reference evidence="10" key="1">
    <citation type="journal article" date="2015" name="Nature">
        <title>Complex archaea that bridge the gap between prokaryotes and eukaryotes.</title>
        <authorList>
            <person name="Spang A."/>
            <person name="Saw J.H."/>
            <person name="Jorgensen S.L."/>
            <person name="Zaremba-Niedzwiedzka K."/>
            <person name="Martijn J."/>
            <person name="Lind A.E."/>
            <person name="van Eijk R."/>
            <person name="Schleper C."/>
            <person name="Guy L."/>
            <person name="Ettema T.J."/>
        </authorList>
    </citation>
    <scope>NUCLEOTIDE SEQUENCE</scope>
</reference>
<sequence>MSELPRITGNGRGIGIAKVAVLAVGQAIAAGTAAFATRDVFSALRDTLAATPFLPLGLIALAGISIAGLRIWERVVAEKVGQHYASDLRLKLFNHFSRMPVGYVDQRRQGSMALRFVGDLAAVRNWVSLGIARLISSLIVLPLATVVLFLLNPTLGLAASIPIGLGLLTMAMIAPRLGEVHRRLRSRRGGLAADMSERIPHAPELRLMGRMQVENRTLLRRTDKMIEAAIKRVRGAALLQAIPDAISGLAAASLLFAAFRSGIPAAEVAGAMAAVGLMIKPMRDLAGVGDRYRAWIAARDKCVDLLNKPRISRPKSLGSPLANEPQSVRFENVETEHLTSIDLVVEAGQKVAVMGPNGSGKSTLLALAAGLEAAITGKVLIGEHAPSSLSSSVRKRTISFVGSKSPILSGSLRRAMTMGAAQQPSDTQILQAANLYGLRGMVERLGGLDGHVAEAGRNLSSGEVRRIMLVRAALSEAQLLLLDEPDDALDVEGASLVRQLLDGTSATTILITHNTEIARQMDLVLFVSNGRIVQCGLPEDVFDSKGPAQDFFSRLHAA</sequence>
<dbReference type="InterPro" id="IPR027417">
    <property type="entry name" value="P-loop_NTPase"/>
</dbReference>
<evidence type="ECO:0000256" key="3">
    <source>
        <dbReference type="ARBA" id="ARBA00022741"/>
    </source>
</evidence>
<feature type="transmembrane region" description="Helical" evidence="7">
    <location>
        <begin position="53"/>
        <end position="72"/>
    </location>
</feature>
<dbReference type="Pfam" id="PF00664">
    <property type="entry name" value="ABC_membrane"/>
    <property type="match status" value="1"/>
</dbReference>
<dbReference type="SMART" id="SM00382">
    <property type="entry name" value="AAA"/>
    <property type="match status" value="1"/>
</dbReference>
<dbReference type="InterPro" id="IPR036640">
    <property type="entry name" value="ABC1_TM_sf"/>
</dbReference>
<dbReference type="Pfam" id="PF00005">
    <property type="entry name" value="ABC_tran"/>
    <property type="match status" value="1"/>
</dbReference>
<dbReference type="AlphaFoldDB" id="A0A0F9T890"/>
<keyword evidence="5 7" id="KW-1133">Transmembrane helix</keyword>
<dbReference type="GO" id="GO:0016020">
    <property type="term" value="C:membrane"/>
    <property type="evidence" value="ECO:0007669"/>
    <property type="project" value="UniProtKB-SubCell"/>
</dbReference>
<gene>
    <name evidence="10" type="ORF">LCGC14_0381280</name>
</gene>
<dbReference type="SUPFAM" id="SSF52540">
    <property type="entry name" value="P-loop containing nucleoside triphosphate hydrolases"/>
    <property type="match status" value="1"/>
</dbReference>
<evidence type="ECO:0000256" key="5">
    <source>
        <dbReference type="ARBA" id="ARBA00022989"/>
    </source>
</evidence>
<dbReference type="GO" id="GO:0016887">
    <property type="term" value="F:ATP hydrolysis activity"/>
    <property type="evidence" value="ECO:0007669"/>
    <property type="project" value="InterPro"/>
</dbReference>
<evidence type="ECO:0000256" key="2">
    <source>
        <dbReference type="ARBA" id="ARBA00022692"/>
    </source>
</evidence>
<dbReference type="GO" id="GO:0005524">
    <property type="term" value="F:ATP binding"/>
    <property type="evidence" value="ECO:0007669"/>
    <property type="project" value="UniProtKB-KW"/>
</dbReference>
<evidence type="ECO:0000256" key="7">
    <source>
        <dbReference type="SAM" id="Phobius"/>
    </source>
</evidence>
<organism evidence="10">
    <name type="scientific">marine sediment metagenome</name>
    <dbReference type="NCBI Taxonomy" id="412755"/>
    <lineage>
        <taxon>unclassified sequences</taxon>
        <taxon>metagenomes</taxon>
        <taxon>ecological metagenomes</taxon>
    </lineage>
</organism>
<comment type="subcellular location">
    <subcellularLocation>
        <location evidence="1">Membrane</location>
        <topology evidence="1">Multi-pass membrane protein</topology>
    </subcellularLocation>
</comment>
<comment type="caution">
    <text evidence="10">The sequence shown here is derived from an EMBL/GenBank/DDBJ whole genome shotgun (WGS) entry which is preliminary data.</text>
</comment>
<dbReference type="InterPro" id="IPR003593">
    <property type="entry name" value="AAA+_ATPase"/>
</dbReference>
<dbReference type="PROSITE" id="PS50929">
    <property type="entry name" value="ABC_TM1F"/>
    <property type="match status" value="1"/>
</dbReference>
<dbReference type="InterPro" id="IPR003439">
    <property type="entry name" value="ABC_transporter-like_ATP-bd"/>
</dbReference>
<dbReference type="EMBL" id="LAZR01000311">
    <property type="protein sequence ID" value="KKN75384.1"/>
    <property type="molecule type" value="Genomic_DNA"/>
</dbReference>
<evidence type="ECO:0000259" key="8">
    <source>
        <dbReference type="PROSITE" id="PS50893"/>
    </source>
</evidence>
<dbReference type="Gene3D" id="1.20.1560.10">
    <property type="entry name" value="ABC transporter type 1, transmembrane domain"/>
    <property type="match status" value="1"/>
</dbReference>
<keyword evidence="2 7" id="KW-0812">Transmembrane</keyword>
<accession>A0A0F9T890</accession>
<dbReference type="GO" id="GO:0034040">
    <property type="term" value="F:ATPase-coupled lipid transmembrane transporter activity"/>
    <property type="evidence" value="ECO:0007669"/>
    <property type="project" value="TreeGrafter"/>
</dbReference>
<keyword evidence="3" id="KW-0547">Nucleotide-binding</keyword>
<evidence type="ECO:0000259" key="9">
    <source>
        <dbReference type="PROSITE" id="PS50929"/>
    </source>
</evidence>
<proteinExistence type="predicted"/>
<feature type="transmembrane region" description="Helical" evidence="7">
    <location>
        <begin position="131"/>
        <end position="151"/>
    </location>
</feature>
<dbReference type="PANTHER" id="PTHR24221:SF654">
    <property type="entry name" value="ATP-BINDING CASSETTE SUB-FAMILY B MEMBER 6"/>
    <property type="match status" value="1"/>
</dbReference>
<dbReference type="InterPro" id="IPR011527">
    <property type="entry name" value="ABC1_TM_dom"/>
</dbReference>
<keyword evidence="6 7" id="KW-0472">Membrane</keyword>
<evidence type="ECO:0000256" key="4">
    <source>
        <dbReference type="ARBA" id="ARBA00022840"/>
    </source>
</evidence>
<name>A0A0F9T890_9ZZZZ</name>
<feature type="domain" description="ABC transporter" evidence="8">
    <location>
        <begin position="323"/>
        <end position="554"/>
    </location>
</feature>
<evidence type="ECO:0000313" key="10">
    <source>
        <dbReference type="EMBL" id="KKN75384.1"/>
    </source>
</evidence>
<keyword evidence="4" id="KW-0067">ATP-binding</keyword>
<dbReference type="Gene3D" id="3.40.50.300">
    <property type="entry name" value="P-loop containing nucleotide triphosphate hydrolases"/>
    <property type="match status" value="1"/>
</dbReference>
<evidence type="ECO:0000256" key="6">
    <source>
        <dbReference type="ARBA" id="ARBA00023136"/>
    </source>
</evidence>
<dbReference type="PROSITE" id="PS50893">
    <property type="entry name" value="ABC_TRANSPORTER_2"/>
    <property type="match status" value="1"/>
</dbReference>